<sequence>GIMDLDTLLILSVSLKMITIYFLSHSFANFTMPSFPLHLIFLAEAPIVCFRNPC</sequence>
<feature type="non-terminal residue" evidence="2">
    <location>
        <position position="1"/>
    </location>
</feature>
<accession>A0A0K2UBZ7</accession>
<evidence type="ECO:0000256" key="1">
    <source>
        <dbReference type="SAM" id="Phobius"/>
    </source>
</evidence>
<feature type="transmembrane region" description="Helical" evidence="1">
    <location>
        <begin position="7"/>
        <end position="24"/>
    </location>
</feature>
<protein>
    <submittedName>
        <fullName evidence="2">Uncharacterized protein</fullName>
    </submittedName>
</protein>
<name>A0A0K2UBZ7_LEPSM</name>
<keyword evidence="1" id="KW-0812">Transmembrane</keyword>
<reference evidence="2" key="1">
    <citation type="submission" date="2014-05" db="EMBL/GenBank/DDBJ databases">
        <authorList>
            <person name="Chronopoulou M."/>
        </authorList>
    </citation>
    <scope>NUCLEOTIDE SEQUENCE</scope>
    <source>
        <tissue evidence="2">Whole organism</tissue>
    </source>
</reference>
<keyword evidence="1" id="KW-0472">Membrane</keyword>
<evidence type="ECO:0000313" key="2">
    <source>
        <dbReference type="EMBL" id="CDW35763.1"/>
    </source>
</evidence>
<keyword evidence="1" id="KW-1133">Transmembrane helix</keyword>
<dbReference type="EMBL" id="HACA01018402">
    <property type="protein sequence ID" value="CDW35763.1"/>
    <property type="molecule type" value="Transcribed_RNA"/>
</dbReference>
<proteinExistence type="predicted"/>
<organism evidence="2">
    <name type="scientific">Lepeophtheirus salmonis</name>
    <name type="common">Salmon louse</name>
    <name type="synonym">Caligus salmonis</name>
    <dbReference type="NCBI Taxonomy" id="72036"/>
    <lineage>
        <taxon>Eukaryota</taxon>
        <taxon>Metazoa</taxon>
        <taxon>Ecdysozoa</taxon>
        <taxon>Arthropoda</taxon>
        <taxon>Crustacea</taxon>
        <taxon>Multicrustacea</taxon>
        <taxon>Hexanauplia</taxon>
        <taxon>Copepoda</taxon>
        <taxon>Siphonostomatoida</taxon>
        <taxon>Caligidae</taxon>
        <taxon>Lepeophtheirus</taxon>
    </lineage>
</organism>
<dbReference type="AlphaFoldDB" id="A0A0K2UBZ7"/>